<dbReference type="Pfam" id="PF00078">
    <property type="entry name" value="RVT_1"/>
    <property type="match status" value="1"/>
</dbReference>
<proteinExistence type="predicted"/>
<dbReference type="PANTHER" id="PTHR36688">
    <property type="entry name" value="ENDO/EXONUCLEASE/PHOSPHATASE DOMAIN-CONTAINING PROTEIN"/>
    <property type="match status" value="1"/>
</dbReference>
<feature type="domain" description="Reverse transcriptase" evidence="1">
    <location>
        <begin position="1"/>
        <end position="104"/>
    </location>
</feature>
<name>A0A0B7BNI2_9EUPU</name>
<organism evidence="2">
    <name type="scientific">Arion vulgaris</name>
    <dbReference type="NCBI Taxonomy" id="1028688"/>
    <lineage>
        <taxon>Eukaryota</taxon>
        <taxon>Metazoa</taxon>
        <taxon>Spiralia</taxon>
        <taxon>Lophotrochozoa</taxon>
        <taxon>Mollusca</taxon>
        <taxon>Gastropoda</taxon>
        <taxon>Heterobranchia</taxon>
        <taxon>Euthyneura</taxon>
        <taxon>Panpulmonata</taxon>
        <taxon>Eupulmonata</taxon>
        <taxon>Stylommatophora</taxon>
        <taxon>Helicina</taxon>
        <taxon>Arionoidea</taxon>
        <taxon>Arionidae</taxon>
        <taxon>Arion</taxon>
    </lineage>
</organism>
<evidence type="ECO:0000259" key="1">
    <source>
        <dbReference type="PROSITE" id="PS50878"/>
    </source>
</evidence>
<evidence type="ECO:0000313" key="3">
    <source>
        <dbReference type="EMBL" id="CEK94437.1"/>
    </source>
</evidence>
<evidence type="ECO:0000313" key="2">
    <source>
        <dbReference type="EMBL" id="CEK94432.1"/>
    </source>
</evidence>
<dbReference type="InterPro" id="IPR000477">
    <property type="entry name" value="RT_dom"/>
</dbReference>
<dbReference type="EMBL" id="HACG01047567">
    <property type="protein sequence ID" value="CEK94432.1"/>
    <property type="molecule type" value="Transcribed_RNA"/>
</dbReference>
<dbReference type="AlphaFoldDB" id="A0A0B7BNI2"/>
<sequence>MKATLEQGVPQGGVLSPTLFLIFVNDLATCLPEGVHSAMYADDLAIWEMEKSMPTATNRLQVTLNNLEVWIKKWNMRIYASNTTYTMFSQNNQDHKIKLKSQWA</sequence>
<dbReference type="PANTHER" id="PTHR36688:SF1">
    <property type="entry name" value="ENDONUCLEASE_EXONUCLEASE_PHOSPHATASE DOMAIN-CONTAINING PROTEIN"/>
    <property type="match status" value="1"/>
</dbReference>
<dbReference type="InterPro" id="IPR052560">
    <property type="entry name" value="RdDP_mobile_element"/>
</dbReference>
<protein>
    <recommendedName>
        <fullName evidence="1">Reverse transcriptase domain-containing protein</fullName>
    </recommendedName>
</protein>
<gene>
    <name evidence="2" type="primary">ORF200824</name>
    <name evidence="3" type="synonym">ORF200870</name>
</gene>
<dbReference type="EMBL" id="HACG01047572">
    <property type="protein sequence ID" value="CEK94437.1"/>
    <property type="molecule type" value="Transcribed_RNA"/>
</dbReference>
<reference evidence="2" key="1">
    <citation type="submission" date="2014-12" db="EMBL/GenBank/DDBJ databases">
        <title>Insight into the proteome of Arion vulgaris.</title>
        <authorList>
            <person name="Aradska J."/>
            <person name="Bulat T."/>
            <person name="Smidak R."/>
            <person name="Sarate P."/>
            <person name="Gangsoo J."/>
            <person name="Sialana F."/>
            <person name="Bilban M."/>
            <person name="Lubec G."/>
        </authorList>
    </citation>
    <scope>NUCLEOTIDE SEQUENCE</scope>
    <source>
        <tissue evidence="2">Skin</tissue>
    </source>
</reference>
<accession>A0A0B7BNI2</accession>
<dbReference type="PROSITE" id="PS50878">
    <property type="entry name" value="RT_POL"/>
    <property type="match status" value="1"/>
</dbReference>